<feature type="non-terminal residue" evidence="1">
    <location>
        <position position="187"/>
    </location>
</feature>
<keyword evidence="2" id="KW-1185">Reference proteome</keyword>
<accession>A0A6A5T1Q3</accession>
<name>A0A6A5T1Q3_9PLEO</name>
<feature type="non-terminal residue" evidence="1">
    <location>
        <position position="1"/>
    </location>
</feature>
<dbReference type="InterPro" id="IPR023346">
    <property type="entry name" value="Lysozyme-like_dom_sf"/>
</dbReference>
<dbReference type="Gene3D" id="1.10.530.10">
    <property type="match status" value="1"/>
</dbReference>
<gene>
    <name evidence="1" type="ORF">EJ02DRAFT_298564</name>
</gene>
<dbReference type="AlphaFoldDB" id="A0A6A5T1Q3"/>
<dbReference type="OrthoDB" id="1193027at2759"/>
<sequence length="187" mass="19999">YVNFGGDGSMAAGWPKQDEWMPFDEAWAANLNHLQNSCRNNGWAENNDESELQAIKSSIVAESTSSQIPKEFILAVMMQETGGCVRAPTTTFQLPSPGLMQSGGTASCAGVTPCPADKIQAMIHEGTAGEGLRMSLKFALDSFADVADSSKWYKAARQYNAGQYATGLNLGVSSTPCYASDVTNRLL</sequence>
<dbReference type="SUPFAM" id="SSF53955">
    <property type="entry name" value="Lysozyme-like"/>
    <property type="match status" value="1"/>
</dbReference>
<protein>
    <submittedName>
        <fullName evidence="1">Uncharacterized protein</fullName>
    </submittedName>
</protein>
<evidence type="ECO:0000313" key="2">
    <source>
        <dbReference type="Proteomes" id="UP000800038"/>
    </source>
</evidence>
<proteinExistence type="predicted"/>
<reference evidence="1" key="1">
    <citation type="journal article" date="2020" name="Stud. Mycol.">
        <title>101 Dothideomycetes genomes: a test case for predicting lifestyles and emergence of pathogens.</title>
        <authorList>
            <person name="Haridas S."/>
            <person name="Albert R."/>
            <person name="Binder M."/>
            <person name="Bloem J."/>
            <person name="Labutti K."/>
            <person name="Salamov A."/>
            <person name="Andreopoulos B."/>
            <person name="Baker S."/>
            <person name="Barry K."/>
            <person name="Bills G."/>
            <person name="Bluhm B."/>
            <person name="Cannon C."/>
            <person name="Castanera R."/>
            <person name="Culley D."/>
            <person name="Daum C."/>
            <person name="Ezra D."/>
            <person name="Gonzalez J."/>
            <person name="Henrissat B."/>
            <person name="Kuo A."/>
            <person name="Liang C."/>
            <person name="Lipzen A."/>
            <person name="Lutzoni F."/>
            <person name="Magnuson J."/>
            <person name="Mondo S."/>
            <person name="Nolan M."/>
            <person name="Ohm R."/>
            <person name="Pangilinan J."/>
            <person name="Park H.-J."/>
            <person name="Ramirez L."/>
            <person name="Alfaro M."/>
            <person name="Sun H."/>
            <person name="Tritt A."/>
            <person name="Yoshinaga Y."/>
            <person name="Zwiers L.-H."/>
            <person name="Turgeon B."/>
            <person name="Goodwin S."/>
            <person name="Spatafora J."/>
            <person name="Crous P."/>
            <person name="Grigoriev I."/>
        </authorList>
    </citation>
    <scope>NUCLEOTIDE SEQUENCE</scope>
    <source>
        <strain evidence="1">CBS 161.51</strain>
    </source>
</reference>
<evidence type="ECO:0000313" key="1">
    <source>
        <dbReference type="EMBL" id="KAF1946895.1"/>
    </source>
</evidence>
<dbReference type="Proteomes" id="UP000800038">
    <property type="component" value="Unassembled WGS sequence"/>
</dbReference>
<dbReference type="EMBL" id="ML976001">
    <property type="protein sequence ID" value="KAF1946895.1"/>
    <property type="molecule type" value="Genomic_DNA"/>
</dbReference>
<organism evidence="1 2">
    <name type="scientific">Clathrospora elynae</name>
    <dbReference type="NCBI Taxonomy" id="706981"/>
    <lineage>
        <taxon>Eukaryota</taxon>
        <taxon>Fungi</taxon>
        <taxon>Dikarya</taxon>
        <taxon>Ascomycota</taxon>
        <taxon>Pezizomycotina</taxon>
        <taxon>Dothideomycetes</taxon>
        <taxon>Pleosporomycetidae</taxon>
        <taxon>Pleosporales</taxon>
        <taxon>Diademaceae</taxon>
        <taxon>Clathrospora</taxon>
    </lineage>
</organism>